<dbReference type="FunCoup" id="L0A8K9">
    <property type="interactions" value="1"/>
</dbReference>
<keyword evidence="6 11" id="KW-0235">DNA replication</keyword>
<dbReference type="Gene3D" id="3.90.920.10">
    <property type="entry name" value="DNA primase, PRIM domain"/>
    <property type="match status" value="1"/>
</dbReference>
<comment type="cofactor">
    <cofactor evidence="11">
        <name>Mg(2+)</name>
        <dbReference type="ChEBI" id="CHEBI:18420"/>
    </cofactor>
    <cofactor evidence="11">
        <name>Mn(2+)</name>
        <dbReference type="ChEBI" id="CHEBI:29035"/>
    </cofactor>
</comment>
<keyword evidence="5 11" id="KW-0548">Nucleotidyltransferase</keyword>
<evidence type="ECO:0000313" key="15">
    <source>
        <dbReference type="Proteomes" id="UP000010469"/>
    </source>
</evidence>
<dbReference type="GO" id="GO:0003899">
    <property type="term" value="F:DNA-directed RNA polymerase activity"/>
    <property type="evidence" value="ECO:0007669"/>
    <property type="project" value="UniProtKB-UniRule"/>
</dbReference>
<keyword evidence="9 11" id="KW-0804">Transcription</keyword>
<dbReference type="RefSeq" id="WP_015232064.1">
    <property type="nucleotide sequence ID" value="NC_019791.1"/>
</dbReference>
<organism evidence="14 15">
    <name type="scientific">Caldisphaera lagunensis (strain DSM 15908 / JCM 11604 / ANMR 0165 / IC-154)</name>
    <dbReference type="NCBI Taxonomy" id="1056495"/>
    <lineage>
        <taxon>Archaea</taxon>
        <taxon>Thermoproteota</taxon>
        <taxon>Thermoprotei</taxon>
        <taxon>Acidilobales</taxon>
        <taxon>Caldisphaeraceae</taxon>
        <taxon>Caldisphaera</taxon>
    </lineage>
</organism>
<dbReference type="eggNOG" id="arCOG04110">
    <property type="taxonomic scope" value="Archaea"/>
</dbReference>
<reference evidence="15" key="1">
    <citation type="submission" date="2012-03" db="EMBL/GenBank/DDBJ databases">
        <title>Complete genome of Caldisphaera lagunensis DSM 15908.</title>
        <authorList>
            <person name="Lucas S."/>
            <person name="Copeland A."/>
            <person name="Lapidus A."/>
            <person name="Glavina del Rio T."/>
            <person name="Dalin E."/>
            <person name="Tice H."/>
            <person name="Bruce D."/>
            <person name="Goodwin L."/>
            <person name="Pitluck S."/>
            <person name="Peters L."/>
            <person name="Mikhailova N."/>
            <person name="Teshima H."/>
            <person name="Kyrpides N."/>
            <person name="Mavromatis K."/>
            <person name="Ivanova N."/>
            <person name="Brettin T."/>
            <person name="Detter J.C."/>
            <person name="Han C."/>
            <person name="Larimer F."/>
            <person name="Land M."/>
            <person name="Hauser L."/>
            <person name="Markowitz V."/>
            <person name="Cheng J.-F."/>
            <person name="Hugenholtz P."/>
            <person name="Woyke T."/>
            <person name="Wu D."/>
            <person name="Spring S."/>
            <person name="Schroeder M."/>
            <person name="Brambilla E."/>
            <person name="Klenk H.-P."/>
            <person name="Eisen J.A."/>
        </authorList>
    </citation>
    <scope>NUCLEOTIDE SEQUENCE [LARGE SCALE GENOMIC DNA]</scope>
    <source>
        <strain evidence="15">DSM 15908 / JCM 11604 / IC-154</strain>
    </source>
</reference>
<comment type="subunit">
    <text evidence="11">Heterodimer of a small subunit (PriS) and a large subunit (PriL).</text>
</comment>
<dbReference type="Pfam" id="PF01896">
    <property type="entry name" value="DNA_primase_S"/>
    <property type="match status" value="1"/>
</dbReference>
<dbReference type="KEGG" id="clg:Calag_0395"/>
<evidence type="ECO:0000256" key="2">
    <source>
        <dbReference type="ARBA" id="ARBA00022478"/>
    </source>
</evidence>
<keyword evidence="15" id="KW-1185">Reference proteome</keyword>
<dbReference type="GO" id="GO:1990077">
    <property type="term" value="C:primosome complex"/>
    <property type="evidence" value="ECO:0007669"/>
    <property type="project" value="UniProtKB-KW"/>
</dbReference>
<keyword evidence="2 11" id="KW-0240">DNA-directed RNA polymerase</keyword>
<comment type="function">
    <text evidence="11">Catalytic subunit of DNA primase, an RNA polymerase that catalyzes the synthesis of short RNA molecules used as primers for DNA polymerase during DNA replication. The small subunit contains the primase catalytic core and has DNA synthesis activity on its own. Binding to the large subunit stabilizes and modulates the activity, increasing the rate of DNA synthesis while decreasing the length of the DNA fragments, and conferring RNA synthesis capability. The DNA polymerase activity may enable DNA primase to also catalyze primer extension after primer synthesis. May also play a role in DNA repair.</text>
</comment>
<keyword evidence="7 11" id="KW-0479">Metal-binding</keyword>
<evidence type="ECO:0000256" key="6">
    <source>
        <dbReference type="ARBA" id="ARBA00022705"/>
    </source>
</evidence>
<evidence type="ECO:0000256" key="7">
    <source>
        <dbReference type="ARBA" id="ARBA00022723"/>
    </source>
</evidence>
<feature type="active site" evidence="11">
    <location>
        <position position="242"/>
    </location>
</feature>
<dbReference type="InParanoid" id="L0A8K9"/>
<evidence type="ECO:0000313" key="14">
    <source>
        <dbReference type="EMBL" id="AFZ70166.1"/>
    </source>
</evidence>
<dbReference type="Proteomes" id="UP000010469">
    <property type="component" value="Chromosome"/>
</dbReference>
<dbReference type="STRING" id="1056495.Calag_0395"/>
<name>L0A8K9_CALLD</name>
<evidence type="ECO:0000256" key="12">
    <source>
        <dbReference type="RuleBase" id="RU003514"/>
    </source>
</evidence>
<keyword evidence="3 11" id="KW-0639">Primosome</keyword>
<dbReference type="InterPro" id="IPR023639">
    <property type="entry name" value="DNA_primase_ssu_PriS"/>
</dbReference>
<evidence type="ECO:0000256" key="3">
    <source>
        <dbReference type="ARBA" id="ARBA00022515"/>
    </source>
</evidence>
<evidence type="ECO:0000256" key="9">
    <source>
        <dbReference type="ARBA" id="ARBA00023163"/>
    </source>
</evidence>
<evidence type="ECO:0000256" key="10">
    <source>
        <dbReference type="ARBA" id="ARBA00023211"/>
    </source>
</evidence>
<evidence type="ECO:0000256" key="11">
    <source>
        <dbReference type="HAMAP-Rule" id="MF_00700"/>
    </source>
</evidence>
<comment type="similarity">
    <text evidence="1 11 12">Belongs to the eukaryotic-type primase small subunit family.</text>
</comment>
<evidence type="ECO:0000256" key="4">
    <source>
        <dbReference type="ARBA" id="ARBA00022679"/>
    </source>
</evidence>
<dbReference type="GO" id="GO:0006269">
    <property type="term" value="P:DNA replication, synthesis of primer"/>
    <property type="evidence" value="ECO:0007669"/>
    <property type="project" value="UniProtKB-UniRule"/>
</dbReference>
<keyword evidence="4 11" id="KW-0808">Transferase</keyword>
<dbReference type="EMBL" id="CP003378">
    <property type="protein sequence ID" value="AFZ70166.1"/>
    <property type="molecule type" value="Genomic_DNA"/>
</dbReference>
<dbReference type="NCBIfam" id="NF001641">
    <property type="entry name" value="PRK00419.1-3"/>
    <property type="match status" value="1"/>
</dbReference>
<dbReference type="OrthoDB" id="31125at2157"/>
<protein>
    <recommendedName>
        <fullName evidence="11">DNA primase small subunit PriS</fullName>
        <ecNumber evidence="11">2.7.7.-</ecNumber>
    </recommendedName>
</protein>
<dbReference type="GeneID" id="14211655"/>
<dbReference type="AlphaFoldDB" id="L0A8K9"/>
<evidence type="ECO:0000256" key="1">
    <source>
        <dbReference type="ARBA" id="ARBA00009762"/>
    </source>
</evidence>
<dbReference type="GO" id="GO:0046872">
    <property type="term" value="F:metal ion binding"/>
    <property type="evidence" value="ECO:0007669"/>
    <property type="project" value="UniProtKB-KW"/>
</dbReference>
<proteinExistence type="inferred from homology"/>
<dbReference type="HOGENOM" id="CLU_056123_0_0_2"/>
<dbReference type="InterPro" id="IPR002755">
    <property type="entry name" value="DNA_primase_S"/>
</dbReference>
<gene>
    <name evidence="11" type="primary">priS</name>
    <name evidence="14" type="ordered locus">Calag_0395</name>
</gene>
<comment type="function">
    <text evidence="13">RNA polymerase that catalyzes the synthesis of short RNA molecules used as primers for DNA polymerase during DNA replication.</text>
</comment>
<sequence>MVQEEREIKIKEWKGEQTIKYLYKEYYSLIPPLILPKDIERREFAIQPFDKQSYIRHLSFDNQQKFYDFLIKSTPKHVYYSIGIYDLPEANSMEEKGWKGSDLLFDIDLDHDKSCQTQDDITDDLCIEKGLKYAETIASMINNYFGGYHQIYFTGNRGYHVRGICENCRLLGREERAEIAKFVMAQDLDLEIIFPKSSKGKKSAPPSPKDPGWRGLIASYGIKEVDAVEIKNAIENIRVEIDSMVTQDPSRLTRIPGTLNGKSSLLVVPICGEFKLGKWLSPFYGEIEVKALKDLQKLKILGINIEFRKNEELSIPSQHAIYLATKGYLNILGGNLVVRKNTGWWPIQGCNWNS</sequence>
<dbReference type="GO" id="GO:0000428">
    <property type="term" value="C:DNA-directed RNA polymerase complex"/>
    <property type="evidence" value="ECO:0007669"/>
    <property type="project" value="UniProtKB-KW"/>
</dbReference>
<keyword evidence="8 11" id="KW-0460">Magnesium</keyword>
<dbReference type="SUPFAM" id="SSF56747">
    <property type="entry name" value="Prim-pol domain"/>
    <property type="match status" value="1"/>
</dbReference>
<feature type="active site" evidence="11">
    <location>
        <position position="108"/>
    </location>
</feature>
<dbReference type="PANTHER" id="PTHR10536">
    <property type="entry name" value="DNA PRIMASE SMALL SUBUNIT"/>
    <property type="match status" value="1"/>
</dbReference>
<dbReference type="EC" id="2.7.7.-" evidence="11"/>
<dbReference type="HAMAP" id="MF_00700">
    <property type="entry name" value="DNA_primase_sml_arc"/>
    <property type="match status" value="1"/>
</dbReference>
<accession>L0A8K9</accession>
<evidence type="ECO:0000256" key="13">
    <source>
        <dbReference type="RuleBase" id="RU004224"/>
    </source>
</evidence>
<evidence type="ECO:0000256" key="8">
    <source>
        <dbReference type="ARBA" id="ARBA00022842"/>
    </source>
</evidence>
<evidence type="ECO:0000256" key="5">
    <source>
        <dbReference type="ARBA" id="ARBA00022695"/>
    </source>
</evidence>
<feature type="active site" evidence="11">
    <location>
        <position position="106"/>
    </location>
</feature>
<keyword evidence="10 11" id="KW-0464">Manganese</keyword>